<feature type="compositionally biased region" description="Polar residues" evidence="1">
    <location>
        <begin position="66"/>
        <end position="76"/>
    </location>
</feature>
<dbReference type="Proteomes" id="UP000324748">
    <property type="component" value="Unassembled WGS sequence"/>
</dbReference>
<feature type="compositionally biased region" description="Polar residues" evidence="1">
    <location>
        <begin position="32"/>
        <end position="58"/>
    </location>
</feature>
<evidence type="ECO:0000256" key="1">
    <source>
        <dbReference type="SAM" id="MobiDB-lite"/>
    </source>
</evidence>
<accession>A0A5B0QXX2</accession>
<sequence length="118" mass="12915">MSSQSSTQNLAPIMPFIEPIEPIELPSVFDLQASTTNQGSGSAATDPPSNIDQSQKNPTAWKGKANATNINPSDQYAQAADKHRRAASQEEAVIEKTRMELEEKISELNQLKNQVEPH</sequence>
<evidence type="ECO:0000313" key="2">
    <source>
        <dbReference type="EMBL" id="KAA1118161.1"/>
    </source>
</evidence>
<name>A0A5B0QXX2_PUCGR</name>
<keyword evidence="3" id="KW-1185">Reference proteome</keyword>
<feature type="region of interest" description="Disordered" evidence="1">
    <location>
        <begin position="29"/>
        <end position="90"/>
    </location>
</feature>
<dbReference type="EMBL" id="VSWC01000002">
    <property type="protein sequence ID" value="KAA1118161.1"/>
    <property type="molecule type" value="Genomic_DNA"/>
</dbReference>
<gene>
    <name evidence="2" type="ORF">PGT21_032655</name>
</gene>
<reference evidence="2 3" key="1">
    <citation type="submission" date="2019-05" db="EMBL/GenBank/DDBJ databases">
        <title>Emergence of the Ug99 lineage of the wheat stem rust pathogen through somatic hybridization.</title>
        <authorList>
            <person name="Li F."/>
            <person name="Upadhyaya N.M."/>
            <person name="Sperschneider J."/>
            <person name="Matny O."/>
            <person name="Nguyen-Phuc H."/>
            <person name="Mago R."/>
            <person name="Raley C."/>
            <person name="Miller M.E."/>
            <person name="Silverstein K.A.T."/>
            <person name="Henningsen E."/>
            <person name="Hirsch C.D."/>
            <person name="Visser B."/>
            <person name="Pretorius Z.A."/>
            <person name="Steffenson B.J."/>
            <person name="Schwessinger B."/>
            <person name="Dodds P.N."/>
            <person name="Figueroa M."/>
        </authorList>
    </citation>
    <scope>NUCLEOTIDE SEQUENCE [LARGE SCALE GENOMIC DNA]</scope>
    <source>
        <strain evidence="2">21-0</strain>
    </source>
</reference>
<dbReference type="AlphaFoldDB" id="A0A5B0QXX2"/>
<organism evidence="2 3">
    <name type="scientific">Puccinia graminis f. sp. tritici</name>
    <dbReference type="NCBI Taxonomy" id="56615"/>
    <lineage>
        <taxon>Eukaryota</taxon>
        <taxon>Fungi</taxon>
        <taxon>Dikarya</taxon>
        <taxon>Basidiomycota</taxon>
        <taxon>Pucciniomycotina</taxon>
        <taxon>Pucciniomycetes</taxon>
        <taxon>Pucciniales</taxon>
        <taxon>Pucciniaceae</taxon>
        <taxon>Puccinia</taxon>
    </lineage>
</organism>
<comment type="caution">
    <text evidence="2">The sequence shown here is derived from an EMBL/GenBank/DDBJ whole genome shotgun (WGS) entry which is preliminary data.</text>
</comment>
<proteinExistence type="predicted"/>
<protein>
    <submittedName>
        <fullName evidence="2">Uncharacterized protein</fullName>
    </submittedName>
</protein>
<evidence type="ECO:0000313" key="3">
    <source>
        <dbReference type="Proteomes" id="UP000324748"/>
    </source>
</evidence>
<dbReference type="OrthoDB" id="2503476at2759"/>